<keyword evidence="6 7" id="KW-0472">Membrane</keyword>
<dbReference type="InterPro" id="IPR017475">
    <property type="entry name" value="EPS_sugar_tfrase"/>
</dbReference>
<evidence type="ECO:0000313" key="10">
    <source>
        <dbReference type="Proteomes" id="UP000249700"/>
    </source>
</evidence>
<feature type="transmembrane region" description="Helical" evidence="7">
    <location>
        <begin position="135"/>
        <end position="155"/>
    </location>
</feature>
<evidence type="ECO:0000256" key="7">
    <source>
        <dbReference type="SAM" id="Phobius"/>
    </source>
</evidence>
<dbReference type="Pfam" id="PF02397">
    <property type="entry name" value="Bac_transf"/>
    <property type="match status" value="1"/>
</dbReference>
<accession>A0A328XKF2</accession>
<dbReference type="GO" id="GO:0016780">
    <property type="term" value="F:phosphotransferase activity, for other substituted phosphate groups"/>
    <property type="evidence" value="ECO:0007669"/>
    <property type="project" value="TreeGrafter"/>
</dbReference>
<evidence type="ECO:0000256" key="4">
    <source>
        <dbReference type="ARBA" id="ARBA00022692"/>
    </source>
</evidence>
<keyword evidence="4 7" id="KW-0812">Transmembrane</keyword>
<keyword evidence="5 7" id="KW-1133">Transmembrane helix</keyword>
<evidence type="ECO:0000256" key="3">
    <source>
        <dbReference type="ARBA" id="ARBA00022679"/>
    </source>
</evidence>
<evidence type="ECO:0000259" key="8">
    <source>
        <dbReference type="Pfam" id="PF02397"/>
    </source>
</evidence>
<reference evidence="9 10" key="1">
    <citation type="submission" date="2018-06" db="EMBL/GenBank/DDBJ databases">
        <title>Comparative analysis of microorganisms from saline springs in Andes Mountain Range, Colombia.</title>
        <authorList>
            <person name="Rubin E."/>
        </authorList>
    </citation>
    <scope>NUCLEOTIDE SEQUENCE [LARGE SCALE GENOMIC DNA]</scope>
    <source>
        <strain evidence="9 10">USBA-857</strain>
    </source>
</reference>
<protein>
    <submittedName>
        <fullName evidence="9">Exopolysaccharide biosynthesis polyprenyl glycosylphosphotransferase</fullName>
    </submittedName>
</protein>
<dbReference type="Proteomes" id="UP000249700">
    <property type="component" value="Unassembled WGS sequence"/>
</dbReference>
<comment type="caution">
    <text evidence="9">The sequence shown here is derived from an EMBL/GenBank/DDBJ whole genome shotgun (WGS) entry which is preliminary data.</text>
</comment>
<evidence type="ECO:0000256" key="6">
    <source>
        <dbReference type="ARBA" id="ARBA00023136"/>
    </source>
</evidence>
<keyword evidence="3 9" id="KW-0808">Transferase</keyword>
<dbReference type="PANTHER" id="PTHR30576">
    <property type="entry name" value="COLANIC BIOSYNTHESIS UDP-GLUCOSE LIPID CARRIER TRANSFERASE"/>
    <property type="match status" value="1"/>
</dbReference>
<comment type="similarity">
    <text evidence="2">Belongs to the bacterial sugar transferase family.</text>
</comment>
<dbReference type="InterPro" id="IPR003362">
    <property type="entry name" value="Bact_transf"/>
</dbReference>
<dbReference type="NCBIfam" id="TIGR03025">
    <property type="entry name" value="EPS_sugtrans"/>
    <property type="match status" value="1"/>
</dbReference>
<dbReference type="PANTHER" id="PTHR30576:SF0">
    <property type="entry name" value="UNDECAPRENYL-PHOSPHATE N-ACETYLGALACTOSAMINYL 1-PHOSPHATE TRANSFERASE-RELATED"/>
    <property type="match status" value="1"/>
</dbReference>
<dbReference type="GO" id="GO:0016020">
    <property type="term" value="C:membrane"/>
    <property type="evidence" value="ECO:0007669"/>
    <property type="project" value="UniProtKB-SubCell"/>
</dbReference>
<comment type="subcellular location">
    <subcellularLocation>
        <location evidence="1">Membrane</location>
        <topology evidence="1">Multi-pass membrane protein</topology>
    </subcellularLocation>
</comment>
<evidence type="ECO:0000256" key="1">
    <source>
        <dbReference type="ARBA" id="ARBA00004141"/>
    </source>
</evidence>
<feature type="domain" description="Bacterial sugar transferase" evidence="8">
    <location>
        <begin position="263"/>
        <end position="444"/>
    </location>
</feature>
<organism evidence="9 10">
    <name type="scientific">Onishia taeanensis</name>
    <dbReference type="NCBI Taxonomy" id="284577"/>
    <lineage>
        <taxon>Bacteria</taxon>
        <taxon>Pseudomonadati</taxon>
        <taxon>Pseudomonadota</taxon>
        <taxon>Gammaproteobacteria</taxon>
        <taxon>Oceanospirillales</taxon>
        <taxon>Halomonadaceae</taxon>
        <taxon>Onishia</taxon>
    </lineage>
</organism>
<feature type="transmembrane region" description="Helical" evidence="7">
    <location>
        <begin position="268"/>
        <end position="289"/>
    </location>
</feature>
<dbReference type="AlphaFoldDB" id="A0A328XKF2"/>
<evidence type="ECO:0000256" key="5">
    <source>
        <dbReference type="ARBA" id="ARBA00022989"/>
    </source>
</evidence>
<sequence>MGFRARQGREPSVLYDEMRRTNKGMDVTYPYERRHSRWYEQILLGLPFQVLVGLPLVIALPALERWGWGFWQTMPDYRFNTIVAIGLAFVAITLCLRRFARFPGVQVAAYILPTVSLAFLVVVAILFFTREEYTRQVLFTGYLASLLWFFAGYFIGRRYRRMKIAVVPVGNALQLKPTARIELRQLCTPEPDGTRYDAVVADLRSEDLGAEWEKFLAQCTLCRIPVYHVRQMQESITGRVRVDHLSENEFGSLLPSAMYAGLKRCADLLGALLLLPVLAPIMLLTALAIRKDSPGPALFLQERMGYRGVPFKVYKFRSMYIDRDGKGFTDGDDDPRITPVGKVIRKYRLDELPQLFNVLKGEMSFIGPRPESMQLSEWYERDVPFFRYRHVVRPGISGWAQVEQGYAAEVDGMTTKLQYDFYYIKHFSLWLDVLVLFKTVKTVFTGNGAR</sequence>
<feature type="transmembrane region" description="Helical" evidence="7">
    <location>
        <begin position="82"/>
        <end position="100"/>
    </location>
</feature>
<proteinExistence type="inferred from homology"/>
<name>A0A328XKF2_9GAMM</name>
<feature type="transmembrane region" description="Helical" evidence="7">
    <location>
        <begin position="107"/>
        <end position="129"/>
    </location>
</feature>
<feature type="transmembrane region" description="Helical" evidence="7">
    <location>
        <begin position="42"/>
        <end position="62"/>
    </location>
</feature>
<evidence type="ECO:0000256" key="2">
    <source>
        <dbReference type="ARBA" id="ARBA00006464"/>
    </source>
</evidence>
<dbReference type="EMBL" id="QLSX01000007">
    <property type="protein sequence ID" value="RAR60206.1"/>
    <property type="molecule type" value="Genomic_DNA"/>
</dbReference>
<gene>
    <name evidence="9" type="ORF">BCL93_1078</name>
</gene>
<evidence type="ECO:0000313" key="9">
    <source>
        <dbReference type="EMBL" id="RAR60206.1"/>
    </source>
</evidence>